<evidence type="ECO:0000313" key="4">
    <source>
        <dbReference type="Proteomes" id="UP000614287"/>
    </source>
</evidence>
<keyword evidence="4" id="KW-1185">Reference proteome</keyword>
<sequence>MKTLKTILLVIAAGFSLNAAAMDDTPENRANQYVRLEQSMNLKSMMVDMKEQIMPAIMGQMGISKNMSSGPEFQKYVTFIVNEVFGDTLSDQGMEKLFKEVYIESFTADELAAMADFYGTDIGKSIMKKSADVGVKTMTKMTDKMQTQSPNLTQKIQTYIENTPKLLEEMSKTKLVN</sequence>
<organism evidence="3 4">
    <name type="scientific">Formosimonas limnophila</name>
    <dbReference type="NCBI Taxonomy" id="1384487"/>
    <lineage>
        <taxon>Bacteria</taxon>
        <taxon>Pseudomonadati</taxon>
        <taxon>Pseudomonadota</taxon>
        <taxon>Betaproteobacteria</taxon>
        <taxon>Burkholderiales</taxon>
        <taxon>Burkholderiaceae</taxon>
        <taxon>Formosimonas</taxon>
    </lineage>
</organism>
<comment type="caution">
    <text evidence="3">The sequence shown here is derived from an EMBL/GenBank/DDBJ whole genome shotgun (WGS) entry which is preliminary data.</text>
</comment>
<keyword evidence="1" id="KW-0732">Signal</keyword>
<evidence type="ECO:0000256" key="1">
    <source>
        <dbReference type="SAM" id="SignalP"/>
    </source>
</evidence>
<protein>
    <recommendedName>
        <fullName evidence="2">DUF2059 domain-containing protein</fullName>
    </recommendedName>
</protein>
<evidence type="ECO:0000259" key="2">
    <source>
        <dbReference type="Pfam" id="PF09832"/>
    </source>
</evidence>
<feature type="chain" id="PRO_5035159246" description="DUF2059 domain-containing protein" evidence="1">
    <location>
        <begin position="22"/>
        <end position="177"/>
    </location>
</feature>
<dbReference type="AlphaFoldDB" id="A0A8J3CM07"/>
<name>A0A8J3CM07_9BURK</name>
<reference evidence="3" key="2">
    <citation type="submission" date="2020-09" db="EMBL/GenBank/DDBJ databases">
        <authorList>
            <person name="Sun Q."/>
            <person name="Kim S."/>
        </authorList>
    </citation>
    <scope>NUCLEOTIDE SEQUENCE</scope>
    <source>
        <strain evidence="3">KCTC 32501</strain>
    </source>
</reference>
<accession>A0A8J3CM07</accession>
<dbReference type="Proteomes" id="UP000614287">
    <property type="component" value="Unassembled WGS sequence"/>
</dbReference>
<dbReference type="EMBL" id="BMZG01000008">
    <property type="protein sequence ID" value="GHA76189.1"/>
    <property type="molecule type" value="Genomic_DNA"/>
</dbReference>
<proteinExistence type="predicted"/>
<feature type="signal peptide" evidence="1">
    <location>
        <begin position="1"/>
        <end position="21"/>
    </location>
</feature>
<evidence type="ECO:0000313" key="3">
    <source>
        <dbReference type="EMBL" id="GHA76189.1"/>
    </source>
</evidence>
<dbReference type="InterPro" id="IPR018637">
    <property type="entry name" value="DUF2059"/>
</dbReference>
<dbReference type="Pfam" id="PF09832">
    <property type="entry name" value="DUF2059"/>
    <property type="match status" value="1"/>
</dbReference>
<reference evidence="3" key="1">
    <citation type="journal article" date="2014" name="Int. J. Syst. Evol. Microbiol.">
        <title>Complete genome sequence of Corynebacterium casei LMG S-19264T (=DSM 44701T), isolated from a smear-ripened cheese.</title>
        <authorList>
            <consortium name="US DOE Joint Genome Institute (JGI-PGF)"/>
            <person name="Walter F."/>
            <person name="Albersmeier A."/>
            <person name="Kalinowski J."/>
            <person name="Ruckert C."/>
        </authorList>
    </citation>
    <scope>NUCLEOTIDE SEQUENCE</scope>
    <source>
        <strain evidence="3">KCTC 32501</strain>
    </source>
</reference>
<gene>
    <name evidence="3" type="ORF">GCM10009007_16560</name>
</gene>
<feature type="domain" description="DUF2059" evidence="2">
    <location>
        <begin position="94"/>
        <end position="146"/>
    </location>
</feature>
<dbReference type="RefSeq" id="WP_229809789.1">
    <property type="nucleotide sequence ID" value="NZ_BMZG01000008.1"/>
</dbReference>